<proteinExistence type="predicted"/>
<dbReference type="Proteomes" id="UP000521994">
    <property type="component" value="Unassembled WGS sequence"/>
</dbReference>
<gene>
    <name evidence="1" type="ORF">BG944_002725</name>
</gene>
<sequence length="176" mass="20175">MKKDSYPYLICMTVSVLGIIFLFYWWRADIYRITYLNSRISNYYILCSMGMSFFFSLFLVKRGVVKQSGWKGLSEYLKVYAGSCILTGIFLIIPLMMVTYFLPGVTSSYVAPYEYTSGSSRSCSGAFVDDPELHKNILICYPYGNYEYDNIIYVEKKTNALGVVVTYAQTARDDAE</sequence>
<evidence type="ECO:0000313" key="1">
    <source>
        <dbReference type="EMBL" id="EFI0213551.1"/>
    </source>
</evidence>
<dbReference type="EMBL" id="AASXRC010000013">
    <property type="protein sequence ID" value="EFI0213551.1"/>
    <property type="molecule type" value="Genomic_DNA"/>
</dbReference>
<dbReference type="AlphaFoldDB" id="A0A0F3T9A0"/>
<reference evidence="1 2" key="1">
    <citation type="submission" date="2020-02" db="EMBL/GenBank/DDBJ databases">
        <authorList>
            <consortium name="PulseNet: The National Subtyping Network for Foodborne Disease Surveillance"/>
            <person name="Tarr C.L."/>
            <person name="Trees E."/>
            <person name="Katz L.S."/>
            <person name="Carleton-Romer H.A."/>
            <person name="Stroika S."/>
            <person name="Kucerova Z."/>
            <person name="Roache K.F."/>
            <person name="Sabol A.L."/>
            <person name="Besser J."/>
            <person name="Gerner-Smidt P."/>
        </authorList>
    </citation>
    <scope>NUCLEOTIDE SEQUENCE [LARGE SCALE GENOMIC DNA]</scope>
    <source>
        <strain evidence="1 2">2014C-3796</strain>
    </source>
</reference>
<evidence type="ECO:0000313" key="2">
    <source>
        <dbReference type="Proteomes" id="UP000521994"/>
    </source>
</evidence>
<organism evidence="1 2">
    <name type="scientific">Escherichia coli</name>
    <dbReference type="NCBI Taxonomy" id="562"/>
    <lineage>
        <taxon>Bacteria</taxon>
        <taxon>Pseudomonadati</taxon>
        <taxon>Pseudomonadota</taxon>
        <taxon>Gammaproteobacteria</taxon>
        <taxon>Enterobacterales</taxon>
        <taxon>Enterobacteriaceae</taxon>
        <taxon>Escherichia</taxon>
    </lineage>
</organism>
<name>A0A0F3T9A0_ECOLX</name>
<comment type="caution">
    <text evidence="1">The sequence shown here is derived from an EMBL/GenBank/DDBJ whole genome shotgun (WGS) entry which is preliminary data.</text>
</comment>
<protein>
    <submittedName>
        <fullName evidence="1">Uncharacterized protein</fullName>
    </submittedName>
</protein>
<accession>A0A0F3T9A0</accession>
<dbReference type="RefSeq" id="WP_000711113.1">
    <property type="nucleotide sequence ID" value="NZ_BFKJ01000103.1"/>
</dbReference>